<evidence type="ECO:0000313" key="3">
    <source>
        <dbReference type="Proteomes" id="UP000299084"/>
    </source>
</evidence>
<name>A0A5N4CDL7_CAMDR</name>
<comment type="caution">
    <text evidence="2">The sequence shown here is derived from an EMBL/GenBank/DDBJ whole genome shotgun (WGS) entry which is preliminary data.</text>
</comment>
<accession>A0A5N4CDL7</accession>
<evidence type="ECO:0000313" key="2">
    <source>
        <dbReference type="EMBL" id="KAB1257008.1"/>
    </source>
</evidence>
<gene>
    <name evidence="2" type="ORF">Cadr_000026033</name>
</gene>
<keyword evidence="3" id="KW-1185">Reference proteome</keyword>
<dbReference type="EMBL" id="JWIN03000027">
    <property type="protein sequence ID" value="KAB1257008.1"/>
    <property type="molecule type" value="Genomic_DNA"/>
</dbReference>
<dbReference type="Proteomes" id="UP000299084">
    <property type="component" value="Unassembled WGS sequence"/>
</dbReference>
<sequence length="71" mass="8170">MTQNGRMSLRGVLMAQPQFCLSWEMKPLDSSRDYNETPVQQPYIGNNAKRPGYRNDGTTGWIVLAKKDFNF</sequence>
<feature type="region of interest" description="Disordered" evidence="1">
    <location>
        <begin position="32"/>
        <end position="51"/>
    </location>
</feature>
<reference evidence="2 3" key="1">
    <citation type="journal article" date="2019" name="Mol. Ecol. Resour.">
        <title>Improving Illumina assemblies with Hi-C and long reads: an example with the North African dromedary.</title>
        <authorList>
            <person name="Elbers J.P."/>
            <person name="Rogers M.F."/>
            <person name="Perelman P.L."/>
            <person name="Proskuryakova A.A."/>
            <person name="Serdyukova N.A."/>
            <person name="Johnson W.E."/>
            <person name="Horin P."/>
            <person name="Corander J."/>
            <person name="Murphy D."/>
            <person name="Burger P.A."/>
        </authorList>
    </citation>
    <scope>NUCLEOTIDE SEQUENCE [LARGE SCALE GENOMIC DNA]</scope>
    <source>
        <strain evidence="2">Drom800</strain>
        <tissue evidence="2">Blood</tissue>
    </source>
</reference>
<organism evidence="2 3">
    <name type="scientific">Camelus dromedarius</name>
    <name type="common">Dromedary</name>
    <name type="synonym">Arabian camel</name>
    <dbReference type="NCBI Taxonomy" id="9838"/>
    <lineage>
        <taxon>Eukaryota</taxon>
        <taxon>Metazoa</taxon>
        <taxon>Chordata</taxon>
        <taxon>Craniata</taxon>
        <taxon>Vertebrata</taxon>
        <taxon>Euteleostomi</taxon>
        <taxon>Mammalia</taxon>
        <taxon>Eutheria</taxon>
        <taxon>Laurasiatheria</taxon>
        <taxon>Artiodactyla</taxon>
        <taxon>Tylopoda</taxon>
        <taxon>Camelidae</taxon>
        <taxon>Camelus</taxon>
    </lineage>
</organism>
<proteinExistence type="predicted"/>
<dbReference type="AlphaFoldDB" id="A0A5N4CDL7"/>
<evidence type="ECO:0000256" key="1">
    <source>
        <dbReference type="SAM" id="MobiDB-lite"/>
    </source>
</evidence>
<protein>
    <submittedName>
        <fullName evidence="2">Uncharacterized protein</fullName>
    </submittedName>
</protein>